<proteinExistence type="inferred from homology"/>
<feature type="domain" description="Ribosomal RNA-processing protein 7 C-terminal" evidence="3">
    <location>
        <begin position="227"/>
        <end position="337"/>
    </location>
</feature>
<feature type="compositionally biased region" description="Basic residues" evidence="2">
    <location>
        <begin position="114"/>
        <end position="126"/>
    </location>
</feature>
<feature type="compositionally biased region" description="Basic and acidic residues" evidence="2">
    <location>
        <begin position="183"/>
        <end position="198"/>
    </location>
</feature>
<dbReference type="EMBL" id="QGNW01000051">
    <property type="protein sequence ID" value="RVX06377.1"/>
    <property type="molecule type" value="Genomic_DNA"/>
</dbReference>
<feature type="compositionally biased region" description="Basic and acidic residues" evidence="2">
    <location>
        <begin position="102"/>
        <end position="113"/>
    </location>
</feature>
<evidence type="ECO:0000256" key="1">
    <source>
        <dbReference type="ARBA" id="ARBA00006110"/>
    </source>
</evidence>
<feature type="compositionally biased region" description="Basic and acidic residues" evidence="2">
    <location>
        <begin position="127"/>
        <end position="141"/>
    </location>
</feature>
<sequence>MFLSEHSIHCCVSLCCLHMHADCALYDKERSILLETGTLEDSFFQSLSLVETEFSELKFFFVSGENVDKVVQENKENKSSGKKKRKREKGNQVHAGEAVKFSIEEDKSNEGERKRQKNKSSRKKNRKNEEKNRVVLGKVDRPEEEVAGPGQSKTQSKTENSNRPEETSVAVDMRTSKSKKAAKNKEEKFTKSSKKQVENEPDEVYHISSGDEDCSKGMKKWIMEYHQSRPGLKILQQRIDEFITAHEAEEEQNEILTACKKRKGSPCFRRGWTVVVHHKGRKKTTDSESGIAVGSVAQAAVMDKMGKKKSKEIGLNFYRFQRREAQRNGMLHLIDKFISIVFVQKFLLWCIAETCSCK</sequence>
<comment type="similarity">
    <text evidence="1">Belongs to the RRP7 family.</text>
</comment>
<gene>
    <name evidence="4" type="ORF">CK203_023671</name>
</gene>
<evidence type="ECO:0000259" key="3">
    <source>
        <dbReference type="Pfam" id="PF12923"/>
    </source>
</evidence>
<evidence type="ECO:0000256" key="2">
    <source>
        <dbReference type="SAM" id="MobiDB-lite"/>
    </source>
</evidence>
<reference evidence="4 5" key="1">
    <citation type="journal article" date="2018" name="PLoS Genet.">
        <title>Population sequencing reveals clonal diversity and ancestral inbreeding in the grapevine cultivar Chardonnay.</title>
        <authorList>
            <person name="Roach M.J."/>
            <person name="Johnson D.L."/>
            <person name="Bohlmann J."/>
            <person name="van Vuuren H.J."/>
            <person name="Jones S.J."/>
            <person name="Pretorius I.S."/>
            <person name="Schmidt S.A."/>
            <person name="Borneman A.R."/>
        </authorList>
    </citation>
    <scope>NUCLEOTIDE SEQUENCE [LARGE SCALE GENOMIC DNA]</scope>
    <source>
        <strain evidence="5">cv. Chardonnay</strain>
        <tissue evidence="4">Leaf</tissue>
    </source>
</reference>
<organism evidence="4 5">
    <name type="scientific">Vitis vinifera</name>
    <name type="common">Grape</name>
    <dbReference type="NCBI Taxonomy" id="29760"/>
    <lineage>
        <taxon>Eukaryota</taxon>
        <taxon>Viridiplantae</taxon>
        <taxon>Streptophyta</taxon>
        <taxon>Embryophyta</taxon>
        <taxon>Tracheophyta</taxon>
        <taxon>Spermatophyta</taxon>
        <taxon>Magnoliopsida</taxon>
        <taxon>eudicotyledons</taxon>
        <taxon>Gunneridae</taxon>
        <taxon>Pentapetalae</taxon>
        <taxon>rosids</taxon>
        <taxon>Vitales</taxon>
        <taxon>Vitaceae</taxon>
        <taxon>Viteae</taxon>
        <taxon>Vitis</taxon>
    </lineage>
</organism>
<dbReference type="Pfam" id="PF12923">
    <property type="entry name" value="RRP7"/>
    <property type="match status" value="1"/>
</dbReference>
<feature type="region of interest" description="Disordered" evidence="2">
    <location>
        <begin position="73"/>
        <end position="212"/>
    </location>
</feature>
<evidence type="ECO:0000313" key="4">
    <source>
        <dbReference type="EMBL" id="RVX06377.1"/>
    </source>
</evidence>
<dbReference type="InterPro" id="IPR040446">
    <property type="entry name" value="RRP7"/>
</dbReference>
<name>A0A438JBP1_VITVI</name>
<evidence type="ECO:0000313" key="5">
    <source>
        <dbReference type="Proteomes" id="UP000288805"/>
    </source>
</evidence>
<protein>
    <recommendedName>
        <fullName evidence="3">Ribosomal RNA-processing protein 7 C-terminal domain-containing protein</fullName>
    </recommendedName>
</protein>
<dbReference type="PANTHER" id="PTHR13191">
    <property type="entry name" value="RIBOSOMAL RNA PROCESSING PROTEIN 7-RELATED"/>
    <property type="match status" value="1"/>
</dbReference>
<comment type="caution">
    <text evidence="4">The sequence shown here is derived from an EMBL/GenBank/DDBJ whole genome shotgun (WGS) entry which is preliminary data.</text>
</comment>
<dbReference type="AlphaFoldDB" id="A0A438JBP1"/>
<accession>A0A438JBP1</accession>
<dbReference type="Proteomes" id="UP000288805">
    <property type="component" value="Unassembled WGS sequence"/>
</dbReference>
<dbReference type="PANTHER" id="PTHR13191:SF0">
    <property type="entry name" value="RIBOSOMAL RNA-PROCESSING PROTEIN 7 HOMOLOG A-RELATED"/>
    <property type="match status" value="1"/>
</dbReference>
<dbReference type="InterPro" id="IPR024326">
    <property type="entry name" value="RRP7_C"/>
</dbReference>